<reference evidence="1 2" key="1">
    <citation type="journal article" date="2011" name="ISME J.">
        <title>Community ecology of hot spring cyanobacterial mats: predominant populations and their functional potential.</title>
        <authorList>
            <person name="Klatt C.G."/>
            <person name="Wood J.M."/>
            <person name="Rusch D.B."/>
            <person name="Bateson M.M."/>
            <person name="Hamamura N."/>
            <person name="Heidelberg J.F."/>
            <person name="Grossman A.R."/>
            <person name="Bhaya D."/>
            <person name="Cohan F.M."/>
            <person name="Kuhl M."/>
            <person name="Bryant D.A."/>
            <person name="Ward D.M."/>
        </authorList>
    </citation>
    <scope>NUCLEOTIDE SEQUENCE [LARGE SCALE GENOMIC DNA]</scope>
    <source>
        <strain evidence="1">OS</strain>
    </source>
</reference>
<dbReference type="AlphaFoldDB" id="A0A395LZA5"/>
<protein>
    <submittedName>
        <fullName evidence="1">Uncharacterized protein</fullName>
    </submittedName>
</protein>
<dbReference type="EMBL" id="PHFL01000057">
    <property type="protein sequence ID" value="RFM23846.1"/>
    <property type="molecule type" value="Genomic_DNA"/>
</dbReference>
<proteinExistence type="predicted"/>
<organism evidence="1 2">
    <name type="scientific">Candidatus Thermochlorobacter aerophilus</name>
    <dbReference type="NCBI Taxonomy" id="1868324"/>
    <lineage>
        <taxon>Bacteria</taxon>
        <taxon>Pseudomonadati</taxon>
        <taxon>Chlorobiota</taxon>
        <taxon>Chlorobiia</taxon>
        <taxon>Chlorobiales</taxon>
        <taxon>Candidatus Thermochlorobacteriaceae</taxon>
        <taxon>Candidatus Thermochlorobacter</taxon>
    </lineage>
</organism>
<comment type="caution">
    <text evidence="1">The sequence shown here is derived from an EMBL/GenBank/DDBJ whole genome shotgun (WGS) entry which is preliminary data.</text>
</comment>
<dbReference type="Proteomes" id="UP000266389">
    <property type="component" value="Unassembled WGS sequence"/>
</dbReference>
<name>A0A395LZA5_9BACT</name>
<accession>A0A395LZA5</accession>
<sequence length="133" mass="15217">MTEKMHETTERRFACPTCHAERSEASTLGFLADARNDRKSVRDDRENARKLPMEGFSCATWQAERSEGHERITPSLGNRESYGMTEKMHETTERRFACPTCHAERSEASTLGFLADARNDRKSVRDNAKKCTE</sequence>
<evidence type="ECO:0000313" key="1">
    <source>
        <dbReference type="EMBL" id="RFM23846.1"/>
    </source>
</evidence>
<gene>
    <name evidence="1" type="ORF">D0433_08915</name>
</gene>
<evidence type="ECO:0000313" key="2">
    <source>
        <dbReference type="Proteomes" id="UP000266389"/>
    </source>
</evidence>